<name>A0A0D2JBB8_9EURO</name>
<dbReference type="RefSeq" id="XP_013273541.1">
    <property type="nucleotide sequence ID" value="XM_013418087.1"/>
</dbReference>
<dbReference type="EMBL" id="KN847477">
    <property type="protein sequence ID" value="KIX06405.1"/>
    <property type="molecule type" value="Genomic_DNA"/>
</dbReference>
<gene>
    <name evidence="2" type="ORF">Z518_04381</name>
</gene>
<dbReference type="HOGENOM" id="CLU_038717_1_0_1"/>
<proteinExistence type="predicted"/>
<protein>
    <submittedName>
        <fullName evidence="2">Uncharacterized protein</fullName>
    </submittedName>
</protein>
<keyword evidence="3" id="KW-1185">Reference proteome</keyword>
<sequence length="381" mass="42282">MVKTGSPSKMTKTKNIPSRGGVGWLIAGIFLLLSLLATYLLRVMPITSGVSEKMEYIAKTARFPEQGIPLRTTYTRIPPLDKGLSFLVAAFLHGAAGWDRGFYVLQVYFLISFFPVIAIWTVESCRRRNSLALISFTSIWAIFYQTVGGAIIVPLYYLAYLRDSSGSQYWSAESRQVPLPYAKALLPALIFGYLVPTILMFLPYSDTDHWTTQAMVALWQPCPWFVDALGWVLSIVYSSMDSQTPQKQASLLDIAYLDTIYTVAFVVSALSHIGTLLVCLLSGDPQHSFNHIFFSRSGIREPSLTEGLRAIFQADFWIIFASSLVWAFLAIWDLKRIAKTEVSLSAAVAALLLGSVCVGPAAAVAAVWYWREHVMAREGSA</sequence>
<dbReference type="VEuPathDB" id="FungiDB:Z518_04381"/>
<feature type="transmembrane region" description="Helical" evidence="1">
    <location>
        <begin position="216"/>
        <end position="240"/>
    </location>
</feature>
<feature type="transmembrane region" description="Helical" evidence="1">
    <location>
        <begin position="260"/>
        <end position="281"/>
    </location>
</feature>
<feature type="transmembrane region" description="Helical" evidence="1">
    <location>
        <begin position="184"/>
        <end position="204"/>
    </location>
</feature>
<reference evidence="2 3" key="1">
    <citation type="submission" date="2015-01" db="EMBL/GenBank/DDBJ databases">
        <title>The Genome Sequence of Rhinocladiella mackenzie CBS 650.93.</title>
        <authorList>
            <consortium name="The Broad Institute Genomics Platform"/>
            <person name="Cuomo C."/>
            <person name="de Hoog S."/>
            <person name="Gorbushina A."/>
            <person name="Stielow B."/>
            <person name="Teixiera M."/>
            <person name="Abouelleil A."/>
            <person name="Chapman S.B."/>
            <person name="Priest M."/>
            <person name="Young S.K."/>
            <person name="Wortman J."/>
            <person name="Nusbaum C."/>
            <person name="Birren B."/>
        </authorList>
    </citation>
    <scope>NUCLEOTIDE SEQUENCE [LARGE SCALE GENOMIC DNA]</scope>
    <source>
        <strain evidence="2 3">CBS 650.93</strain>
    </source>
</reference>
<feature type="transmembrane region" description="Helical" evidence="1">
    <location>
        <begin position="344"/>
        <end position="370"/>
    </location>
</feature>
<feature type="transmembrane region" description="Helical" evidence="1">
    <location>
        <begin position="21"/>
        <end position="41"/>
    </location>
</feature>
<feature type="transmembrane region" description="Helical" evidence="1">
    <location>
        <begin position="310"/>
        <end position="332"/>
    </location>
</feature>
<keyword evidence="1" id="KW-0472">Membrane</keyword>
<dbReference type="GeneID" id="25292452"/>
<dbReference type="OrthoDB" id="72269at2759"/>
<dbReference type="Proteomes" id="UP000053617">
    <property type="component" value="Unassembled WGS sequence"/>
</dbReference>
<evidence type="ECO:0000313" key="2">
    <source>
        <dbReference type="EMBL" id="KIX06405.1"/>
    </source>
</evidence>
<feature type="transmembrane region" description="Helical" evidence="1">
    <location>
        <begin position="101"/>
        <end position="120"/>
    </location>
</feature>
<feature type="transmembrane region" description="Helical" evidence="1">
    <location>
        <begin position="132"/>
        <end position="157"/>
    </location>
</feature>
<evidence type="ECO:0000256" key="1">
    <source>
        <dbReference type="SAM" id="Phobius"/>
    </source>
</evidence>
<evidence type="ECO:0000313" key="3">
    <source>
        <dbReference type="Proteomes" id="UP000053617"/>
    </source>
</evidence>
<dbReference type="AlphaFoldDB" id="A0A0D2JBB8"/>
<keyword evidence="1" id="KW-0812">Transmembrane</keyword>
<organism evidence="2 3">
    <name type="scientific">Rhinocladiella mackenziei CBS 650.93</name>
    <dbReference type="NCBI Taxonomy" id="1442369"/>
    <lineage>
        <taxon>Eukaryota</taxon>
        <taxon>Fungi</taxon>
        <taxon>Dikarya</taxon>
        <taxon>Ascomycota</taxon>
        <taxon>Pezizomycotina</taxon>
        <taxon>Eurotiomycetes</taxon>
        <taxon>Chaetothyriomycetidae</taxon>
        <taxon>Chaetothyriales</taxon>
        <taxon>Herpotrichiellaceae</taxon>
        <taxon>Rhinocladiella</taxon>
    </lineage>
</organism>
<dbReference type="STRING" id="1442369.A0A0D2JBB8"/>
<accession>A0A0D2JBB8</accession>
<keyword evidence="1" id="KW-1133">Transmembrane helix</keyword>